<name>Q5YFH0_9VIRU</name>
<dbReference type="RefSeq" id="YP_164190.1">
    <property type="nucleotide sequence ID" value="NC_006549.1"/>
</dbReference>
<dbReference type="GeneID" id="3197124"/>
<proteinExistence type="predicted"/>
<accession>Q5YFH0</accession>
<feature type="compositionally biased region" description="Polar residues" evidence="1">
    <location>
        <begin position="92"/>
        <end position="110"/>
    </location>
</feature>
<evidence type="ECO:0000313" key="3">
    <source>
        <dbReference type="Proteomes" id="UP000172127"/>
    </source>
</evidence>
<dbReference type="KEGG" id="vg:3197124"/>
<sequence length="158" mass="16607">MYLALCLLCFVVDFTTANCGDNGTNCSIAHPPITQSPRAFDCGGNGTNCGLNTNSSDTRANETNGELSSTPPPTTIIPTTIAPPPVPIDVSLNGNSTRRPLKTNKPSNGPSVFAFGERHPPPTPDPSFPNDEYTSHCTKCTCICNSCGPIGTLVADYM</sequence>
<dbReference type="EMBL" id="AY521625">
    <property type="protein sequence ID" value="AAS18110.1"/>
    <property type="molecule type" value="Genomic_DNA"/>
</dbReference>
<feature type="region of interest" description="Disordered" evidence="1">
    <location>
        <begin position="53"/>
        <end position="127"/>
    </location>
</feature>
<feature type="compositionally biased region" description="Pro residues" evidence="1">
    <location>
        <begin position="70"/>
        <end position="87"/>
    </location>
</feature>
<reference evidence="2 3" key="1">
    <citation type="journal article" date="2004" name="J. Virol.">
        <title>Functional genomics analysis of Singapore grouper iridovirus: complete sequence determination and proteomic analysis.</title>
        <authorList>
            <person name="Song W.J."/>
            <person name="Qin Q.W."/>
            <person name="Qiu J."/>
            <person name="Huang C.H."/>
            <person name="Wang F."/>
            <person name="Hew C.L."/>
        </authorList>
    </citation>
    <scope>NUCLEOTIDE SEQUENCE [LARGE SCALE GENOMIC DNA]</scope>
</reference>
<protein>
    <submittedName>
        <fullName evidence="2">Uncharacterized protein</fullName>
    </submittedName>
</protein>
<evidence type="ECO:0000256" key="1">
    <source>
        <dbReference type="SAM" id="MobiDB-lite"/>
    </source>
</evidence>
<gene>
    <name evidence="2" type="ORF">ORF095R</name>
</gene>
<organism evidence="2 3">
    <name type="scientific">Singapore grouper iridovirus</name>
    <dbReference type="NCBI Taxonomy" id="262968"/>
    <lineage>
        <taxon>Viruses</taxon>
        <taxon>Varidnaviria</taxon>
        <taxon>Bamfordvirae</taxon>
        <taxon>Nucleocytoviricota</taxon>
        <taxon>Megaviricetes</taxon>
        <taxon>Pimascovirales</taxon>
        <taxon>Pimascovirales incertae sedis</taxon>
        <taxon>Iridoviridae</taxon>
        <taxon>Alphairidovirinae</taxon>
        <taxon>Ranavirus</taxon>
        <taxon>Ranavirus epinephelus1</taxon>
    </lineage>
</organism>
<evidence type="ECO:0000313" key="2">
    <source>
        <dbReference type="EMBL" id="AAS18110.1"/>
    </source>
</evidence>
<feature type="compositionally biased region" description="Polar residues" evidence="1">
    <location>
        <begin position="55"/>
        <end position="69"/>
    </location>
</feature>
<keyword evidence="3" id="KW-1185">Reference proteome</keyword>
<dbReference type="Proteomes" id="UP000172127">
    <property type="component" value="Segment"/>
</dbReference>